<evidence type="ECO:0000256" key="1">
    <source>
        <dbReference type="ARBA" id="ARBA00010669"/>
    </source>
</evidence>
<dbReference type="InterPro" id="IPR058535">
    <property type="entry name" value="MafB19-deam"/>
</dbReference>
<keyword evidence="6 8" id="KW-0862">Zinc</keyword>
<dbReference type="PROSITE" id="PS00903">
    <property type="entry name" value="CYT_DCMP_DEAMINASES_1"/>
    <property type="match status" value="1"/>
</dbReference>
<evidence type="ECO:0000256" key="7">
    <source>
        <dbReference type="ARBA" id="ARBA00048045"/>
    </source>
</evidence>
<keyword evidence="4 8" id="KW-0479">Metal-binding</keyword>
<feature type="binding site" evidence="8">
    <location>
        <position position="51"/>
    </location>
    <ligand>
        <name>Zn(2+)</name>
        <dbReference type="ChEBI" id="CHEBI:29105"/>
        <note>catalytic</note>
    </ligand>
</feature>
<dbReference type="GO" id="GO:0002100">
    <property type="term" value="P:tRNA wobble adenosine to inosine editing"/>
    <property type="evidence" value="ECO:0007669"/>
    <property type="project" value="UniProtKB-UniRule"/>
</dbReference>
<dbReference type="Pfam" id="PF14437">
    <property type="entry name" value="MafB19-deam"/>
    <property type="match status" value="1"/>
</dbReference>
<evidence type="ECO:0000256" key="5">
    <source>
        <dbReference type="ARBA" id="ARBA00022801"/>
    </source>
</evidence>
<accession>A0A9D5R8R2</accession>
<feature type="active site" description="Proton donor" evidence="8">
    <location>
        <position position="53"/>
    </location>
</feature>
<feature type="binding site" evidence="8">
    <location>
        <position position="81"/>
    </location>
    <ligand>
        <name>Zn(2+)</name>
        <dbReference type="ChEBI" id="CHEBI:29105"/>
        <note>catalytic</note>
    </ligand>
</feature>
<comment type="cofactor">
    <cofactor evidence="8">
        <name>Zn(2+)</name>
        <dbReference type="ChEBI" id="CHEBI:29105"/>
    </cofactor>
    <text evidence="8">Binds 1 zinc ion per subunit.</text>
</comment>
<protein>
    <recommendedName>
        <fullName evidence="8">tRNA-specific adenosine deaminase</fullName>
        <ecNumber evidence="8">3.5.4.33</ecNumber>
    </recommendedName>
</protein>
<dbReference type="InterPro" id="IPR016192">
    <property type="entry name" value="APOBEC/CMP_deaminase_Zn-bd"/>
</dbReference>
<dbReference type="PROSITE" id="PS51747">
    <property type="entry name" value="CYT_DCMP_DEAMINASES_2"/>
    <property type="match status" value="1"/>
</dbReference>
<comment type="similarity">
    <text evidence="1">Belongs to the cytidine and deoxycytidylate deaminase family. ADAT2 subfamily.</text>
</comment>
<evidence type="ECO:0000256" key="6">
    <source>
        <dbReference type="ARBA" id="ARBA00022833"/>
    </source>
</evidence>
<dbReference type="InterPro" id="IPR028883">
    <property type="entry name" value="tRNA_aden_deaminase"/>
</dbReference>
<dbReference type="FunFam" id="3.40.140.10:FF:000005">
    <property type="entry name" value="tRNA-specific adenosine deaminase"/>
    <property type="match status" value="1"/>
</dbReference>
<dbReference type="InterPro" id="IPR002125">
    <property type="entry name" value="CMP_dCMP_dom"/>
</dbReference>
<evidence type="ECO:0000256" key="8">
    <source>
        <dbReference type="HAMAP-Rule" id="MF_00972"/>
    </source>
</evidence>
<name>A0A9D5R8R2_9FIRM</name>
<keyword evidence="5 8" id="KW-0378">Hydrolase</keyword>
<keyword evidence="11" id="KW-1185">Reference proteome</keyword>
<evidence type="ECO:0000313" key="11">
    <source>
        <dbReference type="Proteomes" id="UP000806542"/>
    </source>
</evidence>
<keyword evidence="3 8" id="KW-0819">tRNA processing</keyword>
<dbReference type="AlphaFoldDB" id="A0A9D5R8R2"/>
<evidence type="ECO:0000259" key="9">
    <source>
        <dbReference type="PROSITE" id="PS51747"/>
    </source>
</evidence>
<comment type="subunit">
    <text evidence="2 8">Homodimer.</text>
</comment>
<comment type="caution">
    <text evidence="10">The sequence shown here is derived from an EMBL/GenBank/DDBJ whole genome shotgun (WGS) entry which is preliminary data.</text>
</comment>
<evidence type="ECO:0000256" key="2">
    <source>
        <dbReference type="ARBA" id="ARBA00011738"/>
    </source>
</evidence>
<evidence type="ECO:0000313" key="10">
    <source>
        <dbReference type="EMBL" id="MBE5040242.1"/>
    </source>
</evidence>
<dbReference type="InterPro" id="IPR016193">
    <property type="entry name" value="Cytidine_deaminase-like"/>
</dbReference>
<dbReference type="GO" id="GO:0008270">
    <property type="term" value="F:zinc ion binding"/>
    <property type="evidence" value="ECO:0007669"/>
    <property type="project" value="UniProtKB-UniRule"/>
</dbReference>
<gene>
    <name evidence="8" type="primary">tadA</name>
    <name evidence="10" type="ORF">INF28_07180</name>
</gene>
<dbReference type="CDD" id="cd01285">
    <property type="entry name" value="nucleoside_deaminase"/>
    <property type="match status" value="1"/>
</dbReference>
<dbReference type="PANTHER" id="PTHR11079">
    <property type="entry name" value="CYTOSINE DEAMINASE FAMILY MEMBER"/>
    <property type="match status" value="1"/>
</dbReference>
<dbReference type="Gene3D" id="3.40.140.10">
    <property type="entry name" value="Cytidine Deaminase, domain 2"/>
    <property type="match status" value="1"/>
</dbReference>
<comment type="catalytic activity">
    <reaction evidence="7 8">
        <text>adenosine(34) in tRNA + H2O + H(+) = inosine(34) in tRNA + NH4(+)</text>
        <dbReference type="Rhea" id="RHEA:43168"/>
        <dbReference type="Rhea" id="RHEA-COMP:10373"/>
        <dbReference type="Rhea" id="RHEA-COMP:10374"/>
        <dbReference type="ChEBI" id="CHEBI:15377"/>
        <dbReference type="ChEBI" id="CHEBI:15378"/>
        <dbReference type="ChEBI" id="CHEBI:28938"/>
        <dbReference type="ChEBI" id="CHEBI:74411"/>
        <dbReference type="ChEBI" id="CHEBI:82852"/>
        <dbReference type="EC" id="3.5.4.33"/>
    </reaction>
</comment>
<dbReference type="EC" id="3.5.4.33" evidence="8"/>
<dbReference type="SUPFAM" id="SSF53927">
    <property type="entry name" value="Cytidine deaminase-like"/>
    <property type="match status" value="1"/>
</dbReference>
<dbReference type="PANTHER" id="PTHR11079:SF202">
    <property type="entry name" value="TRNA-SPECIFIC ADENOSINE DEAMINASE"/>
    <property type="match status" value="1"/>
</dbReference>
<dbReference type="GO" id="GO:0052717">
    <property type="term" value="F:tRNA-specific adenosine-34 deaminase activity"/>
    <property type="evidence" value="ECO:0007669"/>
    <property type="project" value="UniProtKB-UniRule"/>
</dbReference>
<reference evidence="10" key="1">
    <citation type="submission" date="2020-10" db="EMBL/GenBank/DDBJ databases">
        <title>ChiBAC.</title>
        <authorList>
            <person name="Zenner C."/>
            <person name="Hitch T.C.A."/>
            <person name="Clavel T."/>
        </authorList>
    </citation>
    <scope>NUCLEOTIDE SEQUENCE</scope>
    <source>
        <strain evidence="10">DSM 107454</strain>
    </source>
</reference>
<proteinExistence type="inferred from homology"/>
<dbReference type="Proteomes" id="UP000806542">
    <property type="component" value="Unassembled WGS sequence"/>
</dbReference>
<feature type="domain" description="CMP/dCMP-type deaminase" evidence="9">
    <location>
        <begin position="1"/>
        <end position="110"/>
    </location>
</feature>
<dbReference type="RefSeq" id="WP_226392790.1">
    <property type="nucleotide sequence ID" value="NZ_JADCKB010000012.1"/>
</dbReference>
<dbReference type="EMBL" id="JADCKB010000012">
    <property type="protein sequence ID" value="MBE5040242.1"/>
    <property type="molecule type" value="Genomic_DNA"/>
</dbReference>
<dbReference type="HAMAP" id="MF_00972">
    <property type="entry name" value="tRNA_aden_deaminase"/>
    <property type="match status" value="1"/>
</dbReference>
<comment type="function">
    <text evidence="8">Catalyzes the deamination of adenosine to inosine at the wobble position 34 of tRNA(Arg2).</text>
</comment>
<feature type="binding site" evidence="8">
    <location>
        <position position="84"/>
    </location>
    <ligand>
        <name>Zn(2+)</name>
        <dbReference type="ChEBI" id="CHEBI:29105"/>
        <note>catalytic</note>
    </ligand>
</feature>
<organism evidence="10 11">
    <name type="scientific">Ructibacterium gallinarum</name>
    <dbReference type="NCBI Taxonomy" id="2779355"/>
    <lineage>
        <taxon>Bacteria</taxon>
        <taxon>Bacillati</taxon>
        <taxon>Bacillota</taxon>
        <taxon>Clostridia</taxon>
        <taxon>Eubacteriales</taxon>
        <taxon>Oscillospiraceae</taxon>
        <taxon>Ructibacterium</taxon>
    </lineage>
</organism>
<evidence type="ECO:0000256" key="4">
    <source>
        <dbReference type="ARBA" id="ARBA00022723"/>
    </source>
</evidence>
<sequence>MENFFMRAALEEAEKAFAIGEIPVGAVVVRNGEMIARGHNLREQRQNALSHAETEVIFKACERLGTWRLSDCDLYVTLEPCAMCCGAIAQAKMRRVYFGAYDPKGGFAVSNACLLEHPGLMHRTEYYCGIMEEECRALLRRFFDQLRREENKEK</sequence>
<evidence type="ECO:0000256" key="3">
    <source>
        <dbReference type="ARBA" id="ARBA00022694"/>
    </source>
</evidence>